<name>A0A7W6NVP1_9SPHN</name>
<feature type="transmembrane region" description="Helical" evidence="1">
    <location>
        <begin position="20"/>
        <end position="39"/>
    </location>
</feature>
<proteinExistence type="predicted"/>
<dbReference type="InterPro" id="IPR021257">
    <property type="entry name" value="DUF2809"/>
</dbReference>
<keyword evidence="3" id="KW-1185">Reference proteome</keyword>
<comment type="caution">
    <text evidence="2">The sequence shown here is derived from an EMBL/GenBank/DDBJ whole genome shotgun (WGS) entry which is preliminary data.</text>
</comment>
<protein>
    <recommendedName>
        <fullName evidence="4">DUF2809 domain-containing protein</fullName>
    </recommendedName>
</protein>
<dbReference type="RefSeq" id="WP_221262567.1">
    <property type="nucleotide sequence ID" value="NZ_JACIEH010000001.1"/>
</dbReference>
<accession>A0A7W6NVP1</accession>
<gene>
    <name evidence="2" type="ORF">GGR46_001205</name>
</gene>
<keyword evidence="1" id="KW-0812">Transmembrane</keyword>
<evidence type="ECO:0000313" key="3">
    <source>
        <dbReference type="Proteomes" id="UP000557392"/>
    </source>
</evidence>
<feature type="transmembrane region" description="Helical" evidence="1">
    <location>
        <begin position="90"/>
        <end position="107"/>
    </location>
</feature>
<sequence length="109" mass="11693">MLFAVEVAIALFVRDRFVRPYLGDVLAVVLVYCGLRAVLPLRVLPAAVLAFAIGALIEFGQAVNLLDLIGLRGNPVIAVVLGGSFEWLDFVAYAAGALLALAAERFIHR</sequence>
<keyword evidence="1" id="KW-1133">Transmembrane helix</keyword>
<feature type="transmembrane region" description="Helical" evidence="1">
    <location>
        <begin position="46"/>
        <end position="70"/>
    </location>
</feature>
<evidence type="ECO:0000313" key="2">
    <source>
        <dbReference type="EMBL" id="MBB4097672.1"/>
    </source>
</evidence>
<dbReference type="Pfam" id="PF10990">
    <property type="entry name" value="DUF2809"/>
    <property type="match status" value="1"/>
</dbReference>
<dbReference type="AlphaFoldDB" id="A0A7W6NVP1"/>
<reference evidence="2 3" key="1">
    <citation type="submission" date="2020-08" db="EMBL/GenBank/DDBJ databases">
        <title>Genomic Encyclopedia of Type Strains, Phase IV (KMG-IV): sequencing the most valuable type-strain genomes for metagenomic binning, comparative biology and taxonomic classification.</title>
        <authorList>
            <person name="Goeker M."/>
        </authorList>
    </citation>
    <scope>NUCLEOTIDE SEQUENCE [LARGE SCALE GENOMIC DNA]</scope>
    <source>
        <strain evidence="2 3">DSM 101806</strain>
    </source>
</reference>
<dbReference type="EMBL" id="JACIEH010000001">
    <property type="protein sequence ID" value="MBB4097672.1"/>
    <property type="molecule type" value="Genomic_DNA"/>
</dbReference>
<organism evidence="2 3">
    <name type="scientific">Sphingomonas kyeonggiensis</name>
    <dbReference type="NCBI Taxonomy" id="1268553"/>
    <lineage>
        <taxon>Bacteria</taxon>
        <taxon>Pseudomonadati</taxon>
        <taxon>Pseudomonadota</taxon>
        <taxon>Alphaproteobacteria</taxon>
        <taxon>Sphingomonadales</taxon>
        <taxon>Sphingomonadaceae</taxon>
        <taxon>Sphingomonas</taxon>
    </lineage>
</organism>
<dbReference type="Proteomes" id="UP000557392">
    <property type="component" value="Unassembled WGS sequence"/>
</dbReference>
<evidence type="ECO:0008006" key="4">
    <source>
        <dbReference type="Google" id="ProtNLM"/>
    </source>
</evidence>
<evidence type="ECO:0000256" key="1">
    <source>
        <dbReference type="SAM" id="Phobius"/>
    </source>
</evidence>
<keyword evidence="1" id="KW-0472">Membrane</keyword>